<reference evidence="2" key="1">
    <citation type="journal article" date="2022" name="bioRxiv">
        <title>Sequencing and chromosome-scale assembly of the giantPleurodeles waltlgenome.</title>
        <authorList>
            <person name="Brown T."/>
            <person name="Elewa A."/>
            <person name="Iarovenko S."/>
            <person name="Subramanian E."/>
            <person name="Araus A.J."/>
            <person name="Petzold A."/>
            <person name="Susuki M."/>
            <person name="Suzuki K.-i.T."/>
            <person name="Hayashi T."/>
            <person name="Toyoda A."/>
            <person name="Oliveira C."/>
            <person name="Osipova E."/>
            <person name="Leigh N.D."/>
            <person name="Simon A."/>
            <person name="Yun M.H."/>
        </authorList>
    </citation>
    <scope>NUCLEOTIDE SEQUENCE</scope>
    <source>
        <strain evidence="2">20211129_DDA</strain>
        <tissue evidence="2">Liver</tissue>
    </source>
</reference>
<evidence type="ECO:0000256" key="1">
    <source>
        <dbReference type="SAM" id="MobiDB-lite"/>
    </source>
</evidence>
<evidence type="ECO:0000313" key="2">
    <source>
        <dbReference type="EMBL" id="KAJ1172416.1"/>
    </source>
</evidence>
<sequence length="105" mass="12418">MRRRGVLSDTPGKSVSSNTEIDEFDSDEIRLELPADNYGNYYDEYVFHIKQDEDFQEKFVDIENSGKLELLKNQLGEEMFSPYELRHPHSGELWPIKHVSMFMKE</sequence>
<dbReference type="EMBL" id="JANPWB010000007">
    <property type="protein sequence ID" value="KAJ1172416.1"/>
    <property type="molecule type" value="Genomic_DNA"/>
</dbReference>
<organism evidence="2 3">
    <name type="scientific">Pleurodeles waltl</name>
    <name type="common">Iberian ribbed newt</name>
    <dbReference type="NCBI Taxonomy" id="8319"/>
    <lineage>
        <taxon>Eukaryota</taxon>
        <taxon>Metazoa</taxon>
        <taxon>Chordata</taxon>
        <taxon>Craniata</taxon>
        <taxon>Vertebrata</taxon>
        <taxon>Euteleostomi</taxon>
        <taxon>Amphibia</taxon>
        <taxon>Batrachia</taxon>
        <taxon>Caudata</taxon>
        <taxon>Salamandroidea</taxon>
        <taxon>Salamandridae</taxon>
        <taxon>Pleurodelinae</taxon>
        <taxon>Pleurodeles</taxon>
    </lineage>
</organism>
<name>A0AAV7T805_PLEWA</name>
<evidence type="ECO:0000313" key="3">
    <source>
        <dbReference type="Proteomes" id="UP001066276"/>
    </source>
</evidence>
<feature type="region of interest" description="Disordered" evidence="1">
    <location>
        <begin position="1"/>
        <end position="21"/>
    </location>
</feature>
<dbReference type="AlphaFoldDB" id="A0AAV7T805"/>
<gene>
    <name evidence="2" type="ORF">NDU88_004263</name>
</gene>
<accession>A0AAV7T805</accession>
<comment type="caution">
    <text evidence="2">The sequence shown here is derived from an EMBL/GenBank/DDBJ whole genome shotgun (WGS) entry which is preliminary data.</text>
</comment>
<proteinExistence type="predicted"/>
<protein>
    <submittedName>
        <fullName evidence="2">Uncharacterized protein</fullName>
    </submittedName>
</protein>
<dbReference type="Proteomes" id="UP001066276">
    <property type="component" value="Chromosome 4_1"/>
</dbReference>
<keyword evidence="3" id="KW-1185">Reference proteome</keyword>